<reference evidence="2 3" key="1">
    <citation type="submission" date="2019-11" db="EMBL/GenBank/DDBJ databases">
        <title>Type strains purchased from KCTC, JCM and DSMZ.</title>
        <authorList>
            <person name="Lu H."/>
        </authorList>
    </citation>
    <scope>NUCLEOTIDE SEQUENCE [LARGE SCALE GENOMIC DNA]</scope>
    <source>
        <strain evidence="2 3">JCM 31587</strain>
    </source>
</reference>
<feature type="domain" description="CheW-like" evidence="1">
    <location>
        <begin position="184"/>
        <end position="324"/>
    </location>
</feature>
<dbReference type="InterPro" id="IPR036061">
    <property type="entry name" value="CheW-like_dom_sf"/>
</dbReference>
<dbReference type="Pfam" id="PF01584">
    <property type="entry name" value="CheW"/>
    <property type="match status" value="3"/>
</dbReference>
<dbReference type="PROSITE" id="PS50851">
    <property type="entry name" value="CHEW"/>
    <property type="match status" value="3"/>
</dbReference>
<dbReference type="EMBL" id="WNKX01000004">
    <property type="protein sequence ID" value="MTW10297.1"/>
    <property type="molecule type" value="Genomic_DNA"/>
</dbReference>
<evidence type="ECO:0000313" key="2">
    <source>
        <dbReference type="EMBL" id="MTW10297.1"/>
    </source>
</evidence>
<dbReference type="SUPFAM" id="SSF50341">
    <property type="entry name" value="CheW-like"/>
    <property type="match status" value="3"/>
</dbReference>
<dbReference type="GO" id="GO:0005829">
    <property type="term" value="C:cytosol"/>
    <property type="evidence" value="ECO:0007669"/>
    <property type="project" value="TreeGrafter"/>
</dbReference>
<dbReference type="Gene3D" id="2.30.30.40">
    <property type="entry name" value="SH3 Domains"/>
    <property type="match status" value="3"/>
</dbReference>
<organism evidence="2 3">
    <name type="scientific">Massilia eburnea</name>
    <dbReference type="NCBI Taxonomy" id="1776165"/>
    <lineage>
        <taxon>Bacteria</taxon>
        <taxon>Pseudomonadati</taxon>
        <taxon>Pseudomonadota</taxon>
        <taxon>Betaproteobacteria</taxon>
        <taxon>Burkholderiales</taxon>
        <taxon>Oxalobacteraceae</taxon>
        <taxon>Telluria group</taxon>
        <taxon>Massilia</taxon>
    </lineage>
</organism>
<keyword evidence="3" id="KW-1185">Reference proteome</keyword>
<evidence type="ECO:0000259" key="1">
    <source>
        <dbReference type="PROSITE" id="PS50851"/>
    </source>
</evidence>
<feature type="domain" description="CheW-like" evidence="1">
    <location>
        <begin position="19"/>
        <end position="161"/>
    </location>
</feature>
<protein>
    <submittedName>
        <fullName evidence="2">Chemotaxis protein CheW</fullName>
    </submittedName>
</protein>
<name>A0A6L6QEK6_9BURK</name>
<comment type="caution">
    <text evidence="2">The sequence shown here is derived from an EMBL/GenBank/DDBJ whole genome shotgun (WGS) entry which is preliminary data.</text>
</comment>
<sequence>MEALRVVPAPPAASGGAAVELFGSFMLGASEFALPALCIREVVNFPERMSSVPLAPSYLAGMFTLRGSVIPVVNLGRLFDPAAEAAKPSDKIAIIDYQEVQVGLLVHATGEILRVRPEQRSRLRYAEGSTQGVVAGTILLEEGRRLVQVLDIERLVRIENVPQVQSMRATGAETRRQLRVVGERRHAISFRAAGARFAIEMKAIQEIVRVPDLAESVLASPLCLGRMHFRGLQVPVVDFAALAGGQRAPEDAEQRVLVAHIGEATVGFLVDAVESILHFTSDEVLPIPLLSKERSGMFAGCVARGGEQDVILLDHAAIFSRSEIGEMDLGHRQLYPAQGAQGDAAARQRAGRKVYLSFRVGELFALELKQVREIIDHAGDISHPPGMPDYLCGVLNLRQQLISLVDLRRLYGMAAAGEGAGKVLVIERDEGRYGLVVDAVADIVTIDDGKRFATPSLMKKEEAQGLSAESNEVLEMPQSDGSTHSTCLLDLERVMKRILHVA</sequence>
<dbReference type="InterPro" id="IPR039315">
    <property type="entry name" value="CheW"/>
</dbReference>
<dbReference type="AlphaFoldDB" id="A0A6L6QEK6"/>
<dbReference type="InterPro" id="IPR002545">
    <property type="entry name" value="CheW-lke_dom"/>
</dbReference>
<accession>A0A6L6QEK6</accession>
<evidence type="ECO:0000313" key="3">
    <source>
        <dbReference type="Proteomes" id="UP000472320"/>
    </source>
</evidence>
<dbReference type="Proteomes" id="UP000472320">
    <property type="component" value="Unassembled WGS sequence"/>
</dbReference>
<feature type="domain" description="CheW-like" evidence="1">
    <location>
        <begin position="350"/>
        <end position="500"/>
    </location>
</feature>
<dbReference type="SMART" id="SM00260">
    <property type="entry name" value="CheW"/>
    <property type="match status" value="3"/>
</dbReference>
<gene>
    <name evidence="2" type="ORF">GM658_06735</name>
</gene>
<dbReference type="GO" id="GO:0007165">
    <property type="term" value="P:signal transduction"/>
    <property type="evidence" value="ECO:0007669"/>
    <property type="project" value="InterPro"/>
</dbReference>
<dbReference type="PANTHER" id="PTHR22617:SF23">
    <property type="entry name" value="CHEMOTAXIS PROTEIN CHEW"/>
    <property type="match status" value="1"/>
</dbReference>
<dbReference type="PANTHER" id="PTHR22617">
    <property type="entry name" value="CHEMOTAXIS SENSOR HISTIDINE KINASE-RELATED"/>
    <property type="match status" value="1"/>
</dbReference>
<dbReference type="RefSeq" id="WP_155453252.1">
    <property type="nucleotide sequence ID" value="NZ_WNKX01000004.1"/>
</dbReference>
<dbReference type="OrthoDB" id="9790406at2"/>
<dbReference type="GO" id="GO:0006935">
    <property type="term" value="P:chemotaxis"/>
    <property type="evidence" value="ECO:0007669"/>
    <property type="project" value="InterPro"/>
</dbReference>
<proteinExistence type="predicted"/>
<dbReference type="Gene3D" id="2.40.50.180">
    <property type="entry name" value="CheA-289, Domain 4"/>
    <property type="match status" value="3"/>
</dbReference>